<accession>A0ABQ5UFW4</accession>
<dbReference type="InterPro" id="IPR050546">
    <property type="entry name" value="Glycosyl_Hydrlase_16"/>
</dbReference>
<dbReference type="SUPFAM" id="SSF49899">
    <property type="entry name" value="Concanavalin A-like lectins/glucanases"/>
    <property type="match status" value="1"/>
</dbReference>
<dbReference type="PANTHER" id="PTHR10963:SF55">
    <property type="entry name" value="GLYCOSIDE HYDROLASE FAMILY 16 PROTEIN"/>
    <property type="match status" value="1"/>
</dbReference>
<name>A0ABQ5UFW4_9HYPH</name>
<keyword evidence="4" id="KW-1185">Reference proteome</keyword>
<gene>
    <name evidence="3" type="ORF">GCM10007913_25870</name>
</gene>
<dbReference type="Proteomes" id="UP001161406">
    <property type="component" value="Unassembled WGS sequence"/>
</dbReference>
<sequence length="261" mass="29314">MLPLIDAGAGAAEGPIGAAGDWIPIFSENFNEPTLSDTRWTTCYWWDDDGCTNLGNNELQWYVPQNVTVENGHLVLTARPGEVTGFKGRRFPYTSGMVTSGRMYEERALRDRFSFTYGFVEVRARPPVGQGLWAAIWMLPSDHTSRPEIDIMEVLGHRPDVLEMHYHFGDEDSAGSEAEIEGLSGQWQTYGVDWGPEAIIWYLNGIEQWRYEDAASISDVPMYLLLNLAVGGDWPGAPDSTTKFPARFLIDSVSVWQRGRQ</sequence>
<comment type="caution">
    <text evidence="3">The sequence shown here is derived from an EMBL/GenBank/DDBJ whole genome shotgun (WGS) entry which is preliminary data.</text>
</comment>
<dbReference type="PROSITE" id="PS51762">
    <property type="entry name" value="GH16_2"/>
    <property type="match status" value="1"/>
</dbReference>
<proteinExistence type="inferred from homology"/>
<dbReference type="CDD" id="cd08023">
    <property type="entry name" value="GH16_laminarinase_like"/>
    <property type="match status" value="1"/>
</dbReference>
<evidence type="ECO:0000313" key="4">
    <source>
        <dbReference type="Proteomes" id="UP001161406"/>
    </source>
</evidence>
<dbReference type="InterPro" id="IPR013320">
    <property type="entry name" value="ConA-like_dom_sf"/>
</dbReference>
<dbReference type="PANTHER" id="PTHR10963">
    <property type="entry name" value="GLYCOSYL HYDROLASE-RELATED"/>
    <property type="match status" value="1"/>
</dbReference>
<dbReference type="Gene3D" id="2.60.120.200">
    <property type="match status" value="1"/>
</dbReference>
<dbReference type="EMBL" id="BSNG01000001">
    <property type="protein sequence ID" value="GLQ10655.1"/>
    <property type="molecule type" value="Genomic_DNA"/>
</dbReference>
<organism evidence="3 4">
    <name type="scientific">Devosia yakushimensis</name>
    <dbReference type="NCBI Taxonomy" id="470028"/>
    <lineage>
        <taxon>Bacteria</taxon>
        <taxon>Pseudomonadati</taxon>
        <taxon>Pseudomonadota</taxon>
        <taxon>Alphaproteobacteria</taxon>
        <taxon>Hyphomicrobiales</taxon>
        <taxon>Devosiaceae</taxon>
        <taxon>Devosia</taxon>
    </lineage>
</organism>
<comment type="similarity">
    <text evidence="1">Belongs to the glycosyl hydrolase 16 family.</text>
</comment>
<reference evidence="3" key="2">
    <citation type="submission" date="2023-01" db="EMBL/GenBank/DDBJ databases">
        <title>Draft genome sequence of Devosia yakushimensis strain NBRC 103855.</title>
        <authorList>
            <person name="Sun Q."/>
            <person name="Mori K."/>
        </authorList>
    </citation>
    <scope>NUCLEOTIDE SEQUENCE</scope>
    <source>
        <strain evidence="3">NBRC 103855</strain>
    </source>
</reference>
<feature type="domain" description="GH16" evidence="2">
    <location>
        <begin position="1"/>
        <end position="261"/>
    </location>
</feature>
<evidence type="ECO:0000259" key="2">
    <source>
        <dbReference type="PROSITE" id="PS51762"/>
    </source>
</evidence>
<evidence type="ECO:0000256" key="1">
    <source>
        <dbReference type="ARBA" id="ARBA00006865"/>
    </source>
</evidence>
<protein>
    <recommendedName>
        <fullName evidence="2">GH16 domain-containing protein</fullName>
    </recommendedName>
</protein>
<reference evidence="3" key="1">
    <citation type="journal article" date="2014" name="Int. J. Syst. Evol. Microbiol.">
        <title>Complete genome of a new Firmicutes species belonging to the dominant human colonic microbiota ('Ruminococcus bicirculans') reveals two chromosomes and a selective capacity to utilize plant glucans.</title>
        <authorList>
            <consortium name="NISC Comparative Sequencing Program"/>
            <person name="Wegmann U."/>
            <person name="Louis P."/>
            <person name="Goesmann A."/>
            <person name="Henrissat B."/>
            <person name="Duncan S.H."/>
            <person name="Flint H.J."/>
        </authorList>
    </citation>
    <scope>NUCLEOTIDE SEQUENCE</scope>
    <source>
        <strain evidence="3">NBRC 103855</strain>
    </source>
</reference>
<dbReference type="Pfam" id="PF00722">
    <property type="entry name" value="Glyco_hydro_16"/>
    <property type="match status" value="1"/>
</dbReference>
<dbReference type="InterPro" id="IPR000757">
    <property type="entry name" value="Beta-glucanase-like"/>
</dbReference>
<evidence type="ECO:0000313" key="3">
    <source>
        <dbReference type="EMBL" id="GLQ10655.1"/>
    </source>
</evidence>